<reference evidence="2" key="3">
    <citation type="submission" date="2011-03" db="EMBL/GenBank/DDBJ databases">
        <title>Annotation of Magnaporthe poae ATCC 64411.</title>
        <authorList>
            <person name="Ma L.-J."/>
            <person name="Dead R."/>
            <person name="Young S.K."/>
            <person name="Zeng Q."/>
            <person name="Gargeya S."/>
            <person name="Fitzgerald M."/>
            <person name="Haas B."/>
            <person name="Abouelleil A."/>
            <person name="Alvarado L."/>
            <person name="Arachchi H.M."/>
            <person name="Berlin A."/>
            <person name="Brown A."/>
            <person name="Chapman S.B."/>
            <person name="Chen Z."/>
            <person name="Dunbar C."/>
            <person name="Freedman E."/>
            <person name="Gearin G."/>
            <person name="Gellesch M."/>
            <person name="Goldberg J."/>
            <person name="Griggs A."/>
            <person name="Gujja S."/>
            <person name="Heiman D."/>
            <person name="Howarth C."/>
            <person name="Larson L."/>
            <person name="Lui A."/>
            <person name="MacDonald P.J.P."/>
            <person name="Mehta T."/>
            <person name="Montmayeur A."/>
            <person name="Murphy C."/>
            <person name="Neiman D."/>
            <person name="Pearson M."/>
            <person name="Priest M."/>
            <person name="Roberts A."/>
            <person name="Saif S."/>
            <person name="Shea T."/>
            <person name="Shenoy N."/>
            <person name="Sisk P."/>
            <person name="Stolte C."/>
            <person name="Sykes S."/>
            <person name="Yandava C."/>
            <person name="Wortman J."/>
            <person name="Nusbaum C."/>
            <person name="Birren B."/>
        </authorList>
    </citation>
    <scope>NUCLEOTIDE SEQUENCE</scope>
    <source>
        <strain evidence="2">ATCC 64411</strain>
    </source>
</reference>
<accession>A0A0C4DL86</accession>
<gene>
    <name evidence="2" type="ORF">MAPG_00526</name>
</gene>
<feature type="region of interest" description="Disordered" evidence="1">
    <location>
        <begin position="39"/>
        <end position="60"/>
    </location>
</feature>
<name>A0A0C4DL86_MAGP6</name>
<proteinExistence type="predicted"/>
<evidence type="ECO:0000313" key="3">
    <source>
        <dbReference type="EnsemblFungi" id="MAPG_00526T0"/>
    </source>
</evidence>
<evidence type="ECO:0000256" key="1">
    <source>
        <dbReference type="SAM" id="MobiDB-lite"/>
    </source>
</evidence>
<evidence type="ECO:0000313" key="2">
    <source>
        <dbReference type="EMBL" id="KLU81437.1"/>
    </source>
</evidence>
<sequence>MVTAQPMPAASHSQKQAFPGSYFLFFFYSCTRVLGYEPELENNNNNNQTQNSISPVKGEGLSHSRTAWTAALWRVEIASTGVPQKTTPAPAGRYFKFAMNSGFQKCLSDPGQLPNPAGGRLGFQK</sequence>
<reference evidence="3" key="4">
    <citation type="journal article" date="2015" name="G3 (Bethesda)">
        <title>Genome sequences of three phytopathogenic species of the Magnaporthaceae family of fungi.</title>
        <authorList>
            <person name="Okagaki L.H."/>
            <person name="Nunes C.C."/>
            <person name="Sailsbery J."/>
            <person name="Clay B."/>
            <person name="Brown D."/>
            <person name="John T."/>
            <person name="Oh Y."/>
            <person name="Young N."/>
            <person name="Fitzgerald M."/>
            <person name="Haas B.J."/>
            <person name="Zeng Q."/>
            <person name="Young S."/>
            <person name="Adiconis X."/>
            <person name="Fan L."/>
            <person name="Levin J.Z."/>
            <person name="Mitchell T.K."/>
            <person name="Okubara P.A."/>
            <person name="Farman M.L."/>
            <person name="Kohn L.M."/>
            <person name="Birren B."/>
            <person name="Ma L.-J."/>
            <person name="Dean R.A."/>
        </authorList>
    </citation>
    <scope>NUCLEOTIDE SEQUENCE</scope>
    <source>
        <strain evidence="3">ATCC 64411 / 73-15</strain>
    </source>
</reference>
<organism evidence="3 4">
    <name type="scientific">Magnaporthiopsis poae (strain ATCC 64411 / 73-15)</name>
    <name type="common">Kentucky bluegrass fungus</name>
    <name type="synonym">Magnaporthe poae</name>
    <dbReference type="NCBI Taxonomy" id="644358"/>
    <lineage>
        <taxon>Eukaryota</taxon>
        <taxon>Fungi</taxon>
        <taxon>Dikarya</taxon>
        <taxon>Ascomycota</taxon>
        <taxon>Pezizomycotina</taxon>
        <taxon>Sordariomycetes</taxon>
        <taxon>Sordariomycetidae</taxon>
        <taxon>Magnaporthales</taxon>
        <taxon>Magnaporthaceae</taxon>
        <taxon>Magnaporthiopsis</taxon>
    </lineage>
</organism>
<dbReference type="EnsemblFungi" id="MAPG_00526T0">
    <property type="protein sequence ID" value="MAPG_00526T0"/>
    <property type="gene ID" value="MAPG_00526"/>
</dbReference>
<reference evidence="2" key="2">
    <citation type="submission" date="2010-05" db="EMBL/GenBank/DDBJ databases">
        <title>The Genome Sequence of Magnaporthe poae strain ATCC 64411.</title>
        <authorList>
            <consortium name="The Broad Institute Genome Sequencing Platform"/>
            <consortium name="Broad Institute Genome Sequencing Center for Infectious Disease"/>
            <person name="Ma L.-J."/>
            <person name="Dead R."/>
            <person name="Young S."/>
            <person name="Zeng Q."/>
            <person name="Koehrsen M."/>
            <person name="Alvarado L."/>
            <person name="Berlin A."/>
            <person name="Chapman S.B."/>
            <person name="Chen Z."/>
            <person name="Freedman E."/>
            <person name="Gellesch M."/>
            <person name="Goldberg J."/>
            <person name="Griggs A."/>
            <person name="Gujja S."/>
            <person name="Heilman E.R."/>
            <person name="Heiman D."/>
            <person name="Hepburn T."/>
            <person name="Howarth C."/>
            <person name="Jen D."/>
            <person name="Larson L."/>
            <person name="Mehta T."/>
            <person name="Neiman D."/>
            <person name="Pearson M."/>
            <person name="Roberts A."/>
            <person name="Saif S."/>
            <person name="Shea T."/>
            <person name="Shenoy N."/>
            <person name="Sisk P."/>
            <person name="Stolte C."/>
            <person name="Sykes S."/>
            <person name="Walk T."/>
            <person name="White J."/>
            <person name="Yandava C."/>
            <person name="Haas B."/>
            <person name="Nusbaum C."/>
            <person name="Birren B."/>
        </authorList>
    </citation>
    <scope>NUCLEOTIDE SEQUENCE</scope>
    <source>
        <strain evidence="2">ATCC 64411</strain>
    </source>
</reference>
<feature type="compositionally biased region" description="Low complexity" evidence="1">
    <location>
        <begin position="42"/>
        <end position="51"/>
    </location>
</feature>
<dbReference type="AlphaFoldDB" id="A0A0C4DL86"/>
<protein>
    <submittedName>
        <fullName evidence="2 3">Uncharacterized protein</fullName>
    </submittedName>
</protein>
<dbReference type="VEuPathDB" id="FungiDB:MAPG_00526"/>
<dbReference type="Proteomes" id="UP000011715">
    <property type="component" value="Unassembled WGS sequence"/>
</dbReference>
<dbReference type="EMBL" id="GL876966">
    <property type="protein sequence ID" value="KLU81437.1"/>
    <property type="molecule type" value="Genomic_DNA"/>
</dbReference>
<evidence type="ECO:0000313" key="4">
    <source>
        <dbReference type="Proteomes" id="UP000011715"/>
    </source>
</evidence>
<reference evidence="4" key="1">
    <citation type="submission" date="2010-05" db="EMBL/GenBank/DDBJ databases">
        <title>The genome sequence of Magnaporthe poae strain ATCC 64411.</title>
        <authorList>
            <person name="Ma L.-J."/>
            <person name="Dead R."/>
            <person name="Young S."/>
            <person name="Zeng Q."/>
            <person name="Koehrsen M."/>
            <person name="Alvarado L."/>
            <person name="Berlin A."/>
            <person name="Chapman S.B."/>
            <person name="Chen Z."/>
            <person name="Freedman E."/>
            <person name="Gellesch M."/>
            <person name="Goldberg J."/>
            <person name="Griggs A."/>
            <person name="Gujja S."/>
            <person name="Heilman E.R."/>
            <person name="Heiman D."/>
            <person name="Hepburn T."/>
            <person name="Howarth C."/>
            <person name="Jen D."/>
            <person name="Larson L."/>
            <person name="Mehta T."/>
            <person name="Neiman D."/>
            <person name="Pearson M."/>
            <person name="Roberts A."/>
            <person name="Saif S."/>
            <person name="Shea T."/>
            <person name="Shenoy N."/>
            <person name="Sisk P."/>
            <person name="Stolte C."/>
            <person name="Sykes S."/>
            <person name="Walk T."/>
            <person name="White J."/>
            <person name="Yandava C."/>
            <person name="Haas B."/>
            <person name="Nusbaum C."/>
            <person name="Birren B."/>
        </authorList>
    </citation>
    <scope>NUCLEOTIDE SEQUENCE [LARGE SCALE GENOMIC DNA]</scope>
    <source>
        <strain evidence="4">ATCC 64411 / 73-15</strain>
    </source>
</reference>
<dbReference type="EMBL" id="ADBL01000122">
    <property type="status" value="NOT_ANNOTATED_CDS"/>
    <property type="molecule type" value="Genomic_DNA"/>
</dbReference>
<keyword evidence="4" id="KW-1185">Reference proteome</keyword>
<reference evidence="3" key="5">
    <citation type="submission" date="2015-06" db="UniProtKB">
        <authorList>
            <consortium name="EnsemblFungi"/>
        </authorList>
    </citation>
    <scope>IDENTIFICATION</scope>
    <source>
        <strain evidence="3">ATCC 64411</strain>
    </source>
</reference>